<name>A0ABN2PB49_9ACTN</name>
<accession>A0ABN2PB49</accession>
<dbReference type="RefSeq" id="WP_344005692.1">
    <property type="nucleotide sequence ID" value="NZ_BAAAMY010000004.1"/>
</dbReference>
<feature type="region of interest" description="Disordered" evidence="1">
    <location>
        <begin position="264"/>
        <end position="291"/>
    </location>
</feature>
<dbReference type="Proteomes" id="UP001501612">
    <property type="component" value="Unassembled WGS sequence"/>
</dbReference>
<evidence type="ECO:0000313" key="2">
    <source>
        <dbReference type="EMBL" id="GAA1914457.1"/>
    </source>
</evidence>
<feature type="region of interest" description="Disordered" evidence="1">
    <location>
        <begin position="170"/>
        <end position="191"/>
    </location>
</feature>
<dbReference type="EMBL" id="BAAAMY010000004">
    <property type="protein sequence ID" value="GAA1914457.1"/>
    <property type="molecule type" value="Genomic_DNA"/>
</dbReference>
<evidence type="ECO:0000313" key="3">
    <source>
        <dbReference type="Proteomes" id="UP001501612"/>
    </source>
</evidence>
<reference evidence="2 3" key="1">
    <citation type="journal article" date="2019" name="Int. J. Syst. Evol. Microbiol.">
        <title>The Global Catalogue of Microorganisms (GCM) 10K type strain sequencing project: providing services to taxonomists for standard genome sequencing and annotation.</title>
        <authorList>
            <consortium name="The Broad Institute Genomics Platform"/>
            <consortium name="The Broad Institute Genome Sequencing Center for Infectious Disease"/>
            <person name="Wu L."/>
            <person name="Ma J."/>
        </authorList>
    </citation>
    <scope>NUCLEOTIDE SEQUENCE [LARGE SCALE GENOMIC DNA]</scope>
    <source>
        <strain evidence="2 3">JCM 14046</strain>
    </source>
</reference>
<proteinExistence type="predicted"/>
<organism evidence="2 3">
    <name type="scientific">Nocardioides lentus</name>
    <dbReference type="NCBI Taxonomy" id="338077"/>
    <lineage>
        <taxon>Bacteria</taxon>
        <taxon>Bacillati</taxon>
        <taxon>Actinomycetota</taxon>
        <taxon>Actinomycetes</taxon>
        <taxon>Propionibacteriales</taxon>
        <taxon>Nocardioidaceae</taxon>
        <taxon>Nocardioides</taxon>
    </lineage>
</organism>
<feature type="compositionally biased region" description="Pro residues" evidence="1">
    <location>
        <begin position="267"/>
        <end position="277"/>
    </location>
</feature>
<protein>
    <submittedName>
        <fullName evidence="2">NAD(P)H nitroreductase</fullName>
    </submittedName>
</protein>
<dbReference type="InterPro" id="IPR000415">
    <property type="entry name" value="Nitroreductase-like"/>
</dbReference>
<evidence type="ECO:0000256" key="1">
    <source>
        <dbReference type="SAM" id="MobiDB-lite"/>
    </source>
</evidence>
<gene>
    <name evidence="2" type="ORF">GCM10009737_14750</name>
</gene>
<keyword evidence="3" id="KW-1185">Reference proteome</keyword>
<sequence>MRAGPRDRRLWWAATVALRAPSLGNSQPWCWVVGPSHLELHAVTERALPRWDPDGRGLVLSCGVSLHHAQVGLRACALEPVTTLLPDGPGSTPMARITGVPRHRGAEDLAAVLALLARRTDRRRLTGWPVPPGRLDRLVDEARSGGACALTVGSARSHWWARTLLGEARRTAPHRSRGSRPPEGRTTLRAGDPLVVLGGPRDDVDAWLVSGVALGRAWLRAQRDDLALVPLSEVVEVPGTRAALRRHVVEDRFEPHLLLRVGWRPIGRPPEPSPPRLPSTQVLRPVGRTGG</sequence>
<comment type="caution">
    <text evidence="2">The sequence shown here is derived from an EMBL/GenBank/DDBJ whole genome shotgun (WGS) entry which is preliminary data.</text>
</comment>
<dbReference type="Gene3D" id="3.40.109.10">
    <property type="entry name" value="NADH Oxidase"/>
    <property type="match status" value="1"/>
</dbReference>